<dbReference type="Gene3D" id="3.40.50.720">
    <property type="entry name" value="NAD(P)-binding Rossmann-like Domain"/>
    <property type="match status" value="1"/>
</dbReference>
<accession>A0ABQ3AWM9</accession>
<feature type="domain" description="Gfo/Idh/MocA-like oxidoreductase N-terminal" evidence="1">
    <location>
        <begin position="10"/>
        <end position="125"/>
    </location>
</feature>
<feature type="domain" description="GFO/IDH/MocA-like oxidoreductase" evidence="2">
    <location>
        <begin position="140"/>
        <end position="261"/>
    </location>
</feature>
<dbReference type="InterPro" id="IPR052515">
    <property type="entry name" value="Gfo/Idh/MocA_Oxidoreductase"/>
</dbReference>
<dbReference type="SUPFAM" id="SSF55347">
    <property type="entry name" value="Glyceraldehyde-3-phosphate dehydrogenase-like, C-terminal domain"/>
    <property type="match status" value="1"/>
</dbReference>
<evidence type="ECO:0000313" key="4">
    <source>
        <dbReference type="Proteomes" id="UP000619761"/>
    </source>
</evidence>
<dbReference type="PANTHER" id="PTHR43249">
    <property type="entry name" value="UDP-N-ACETYL-2-AMINO-2-DEOXY-D-GLUCURONATE OXIDASE"/>
    <property type="match status" value="1"/>
</dbReference>
<protein>
    <submittedName>
        <fullName evidence="3">Oxidoreductase</fullName>
    </submittedName>
</protein>
<dbReference type="Proteomes" id="UP000619761">
    <property type="component" value="Unassembled WGS sequence"/>
</dbReference>
<dbReference type="InterPro" id="IPR000683">
    <property type="entry name" value="Gfo/Idh/MocA-like_OxRdtase_N"/>
</dbReference>
<keyword evidence="4" id="KW-1185">Reference proteome</keyword>
<dbReference type="SUPFAM" id="SSF51735">
    <property type="entry name" value="NAD(P)-binding Rossmann-fold domains"/>
    <property type="match status" value="1"/>
</dbReference>
<organism evidence="3 4">
    <name type="scientific">Cellvibrio zantedeschiae</name>
    <dbReference type="NCBI Taxonomy" id="1237077"/>
    <lineage>
        <taxon>Bacteria</taxon>
        <taxon>Pseudomonadati</taxon>
        <taxon>Pseudomonadota</taxon>
        <taxon>Gammaproteobacteria</taxon>
        <taxon>Cellvibrionales</taxon>
        <taxon>Cellvibrionaceae</taxon>
        <taxon>Cellvibrio</taxon>
    </lineage>
</organism>
<comment type="caution">
    <text evidence="3">The sequence shown here is derived from an EMBL/GenBank/DDBJ whole genome shotgun (WGS) entry which is preliminary data.</text>
</comment>
<dbReference type="RefSeq" id="WP_189416404.1">
    <property type="nucleotide sequence ID" value="NZ_BMYZ01000001.1"/>
</dbReference>
<dbReference type="Pfam" id="PF01408">
    <property type="entry name" value="GFO_IDH_MocA"/>
    <property type="match status" value="1"/>
</dbReference>
<dbReference type="PANTHER" id="PTHR43249:SF1">
    <property type="entry name" value="D-GLUCOSIDE 3-DEHYDROGENASE"/>
    <property type="match status" value="1"/>
</dbReference>
<dbReference type="EMBL" id="BMYZ01000001">
    <property type="protein sequence ID" value="GGY67555.1"/>
    <property type="molecule type" value="Genomic_DNA"/>
</dbReference>
<dbReference type="Gene3D" id="3.30.360.10">
    <property type="entry name" value="Dihydrodipicolinate Reductase, domain 2"/>
    <property type="match status" value="1"/>
</dbReference>
<dbReference type="Pfam" id="PF22725">
    <property type="entry name" value="GFO_IDH_MocA_C3"/>
    <property type="match status" value="1"/>
</dbReference>
<reference evidence="4" key="1">
    <citation type="journal article" date="2019" name="Int. J. Syst. Evol. Microbiol.">
        <title>The Global Catalogue of Microorganisms (GCM) 10K type strain sequencing project: providing services to taxonomists for standard genome sequencing and annotation.</title>
        <authorList>
            <consortium name="The Broad Institute Genomics Platform"/>
            <consortium name="The Broad Institute Genome Sequencing Center for Infectious Disease"/>
            <person name="Wu L."/>
            <person name="Ma J."/>
        </authorList>
    </citation>
    <scope>NUCLEOTIDE SEQUENCE [LARGE SCALE GENOMIC DNA]</scope>
    <source>
        <strain evidence="4">KCTC 32239</strain>
    </source>
</reference>
<dbReference type="InterPro" id="IPR036291">
    <property type="entry name" value="NAD(P)-bd_dom_sf"/>
</dbReference>
<evidence type="ECO:0000259" key="1">
    <source>
        <dbReference type="Pfam" id="PF01408"/>
    </source>
</evidence>
<sequence>MTKNNYPTIGFGLIGVGMIADYHAQAIKGLASTHNIRLVGVTGSSQTRNQDFALRHDVPFHTTHIDTLLARDDIQVVCIATPSGAHLEPALKAIAAGKHIIVEKPLEITLERADAMIAAAKIAGSKICAISQARFTPGAQALKNAIEHGRFGRLALCSAYVKWHRTAAYYQGWKGTLALDGGGAVINQAIHALDLLTWLAGVPTEVFARTTRCVHLGIEAEDTACANFKFANGALGVLEATTAAYPGWERRIEICGEFGSAAIEDDRIVRWDFMTPQPEDDALRSLSISVGASGAGSPTDINFLGHQLHIAEMVSAIRTGSPLTIEAHEARNTVACVRAIYDSAHLNSPVTVAVK</sequence>
<gene>
    <name evidence="3" type="ORF">GCM10011613_09600</name>
</gene>
<dbReference type="InterPro" id="IPR055170">
    <property type="entry name" value="GFO_IDH_MocA-like_dom"/>
</dbReference>
<proteinExistence type="predicted"/>
<name>A0ABQ3AWM9_9GAMM</name>
<evidence type="ECO:0000259" key="2">
    <source>
        <dbReference type="Pfam" id="PF22725"/>
    </source>
</evidence>
<evidence type="ECO:0000313" key="3">
    <source>
        <dbReference type="EMBL" id="GGY67555.1"/>
    </source>
</evidence>